<proteinExistence type="predicted"/>
<dbReference type="Gene3D" id="2.130.10.10">
    <property type="entry name" value="YVTN repeat-like/Quinoprotein amine dehydrogenase"/>
    <property type="match status" value="1"/>
</dbReference>
<protein>
    <submittedName>
        <fullName evidence="2">Plexin-A1</fullName>
    </submittedName>
</protein>
<dbReference type="Proteomes" id="UP000324091">
    <property type="component" value="Chromosome 4"/>
</dbReference>
<organism evidence="2 3">
    <name type="scientific">Takifugu flavidus</name>
    <name type="common">sansaifugu</name>
    <dbReference type="NCBI Taxonomy" id="433684"/>
    <lineage>
        <taxon>Eukaryota</taxon>
        <taxon>Metazoa</taxon>
        <taxon>Chordata</taxon>
        <taxon>Craniata</taxon>
        <taxon>Vertebrata</taxon>
        <taxon>Euteleostomi</taxon>
        <taxon>Actinopterygii</taxon>
        <taxon>Neopterygii</taxon>
        <taxon>Teleostei</taxon>
        <taxon>Neoteleostei</taxon>
        <taxon>Acanthomorphata</taxon>
        <taxon>Eupercaria</taxon>
        <taxon>Tetraodontiformes</taxon>
        <taxon>Tetradontoidea</taxon>
        <taxon>Tetraodontidae</taxon>
        <taxon>Takifugu</taxon>
    </lineage>
</organism>
<keyword evidence="1" id="KW-0732">Signal</keyword>
<name>A0A5C6N462_9TELE</name>
<gene>
    <name evidence="2" type="ORF">D4764_04G0003260</name>
</gene>
<dbReference type="AlphaFoldDB" id="A0A5C6N462"/>
<accession>A0A5C6N462</accession>
<evidence type="ECO:0000313" key="3">
    <source>
        <dbReference type="Proteomes" id="UP000324091"/>
    </source>
</evidence>
<comment type="caution">
    <text evidence="2">The sequence shown here is derived from an EMBL/GenBank/DDBJ whole genome shotgun (WGS) entry which is preliminary data.</text>
</comment>
<evidence type="ECO:0000256" key="1">
    <source>
        <dbReference type="SAM" id="SignalP"/>
    </source>
</evidence>
<dbReference type="InterPro" id="IPR015943">
    <property type="entry name" value="WD40/YVTN_repeat-like_dom_sf"/>
</dbReference>
<keyword evidence="3" id="KW-1185">Reference proteome</keyword>
<sequence>MRLTWILWGILVNSSNRPAVIYEKVTVSEEGGPLLRDMLFSPDQQHIYALTDKQNSVRTHSSHLNSECERVFGGKGVRLSLVSTTNDRIRSDRTPDPSAVFPSRAAPIPPAGIKNGREIRLVCPEAAEQVITGRRYRPPHLISRCVVRSGVLRLEEESGVVLLASPAALHMVIYLTRPLV</sequence>
<reference evidence="2 3" key="1">
    <citation type="submission" date="2019-04" db="EMBL/GenBank/DDBJ databases">
        <title>Chromosome genome assembly for Takifugu flavidus.</title>
        <authorList>
            <person name="Xiao S."/>
        </authorList>
    </citation>
    <scope>NUCLEOTIDE SEQUENCE [LARGE SCALE GENOMIC DNA]</scope>
    <source>
        <strain evidence="2">HTHZ2018</strain>
        <tissue evidence="2">Muscle</tissue>
    </source>
</reference>
<feature type="chain" id="PRO_5022815735" evidence="1">
    <location>
        <begin position="16"/>
        <end position="180"/>
    </location>
</feature>
<dbReference type="EMBL" id="RHFK02000017">
    <property type="protein sequence ID" value="TWW61679.1"/>
    <property type="molecule type" value="Genomic_DNA"/>
</dbReference>
<evidence type="ECO:0000313" key="2">
    <source>
        <dbReference type="EMBL" id="TWW61679.1"/>
    </source>
</evidence>
<feature type="signal peptide" evidence="1">
    <location>
        <begin position="1"/>
        <end position="15"/>
    </location>
</feature>